<feature type="compositionally biased region" description="Basic residues" evidence="1">
    <location>
        <begin position="131"/>
        <end position="143"/>
    </location>
</feature>
<reference evidence="2" key="1">
    <citation type="submission" date="2023-10" db="EMBL/GenBank/DDBJ databases">
        <authorList>
            <person name="Chen Y."/>
            <person name="Shah S."/>
            <person name="Dougan E. K."/>
            <person name="Thang M."/>
            <person name="Chan C."/>
        </authorList>
    </citation>
    <scope>NUCLEOTIDE SEQUENCE [LARGE SCALE GENOMIC DNA]</scope>
</reference>
<comment type="caution">
    <text evidence="2">The sequence shown here is derived from an EMBL/GenBank/DDBJ whole genome shotgun (WGS) entry which is preliminary data.</text>
</comment>
<feature type="region of interest" description="Disordered" evidence="1">
    <location>
        <begin position="90"/>
        <end position="143"/>
    </location>
</feature>
<evidence type="ECO:0000313" key="3">
    <source>
        <dbReference type="Proteomes" id="UP001189429"/>
    </source>
</evidence>
<gene>
    <name evidence="2" type="ORF">PCOR1329_LOCUS22604</name>
</gene>
<feature type="region of interest" description="Disordered" evidence="1">
    <location>
        <begin position="288"/>
        <end position="415"/>
    </location>
</feature>
<organism evidence="2 3">
    <name type="scientific">Prorocentrum cordatum</name>
    <dbReference type="NCBI Taxonomy" id="2364126"/>
    <lineage>
        <taxon>Eukaryota</taxon>
        <taxon>Sar</taxon>
        <taxon>Alveolata</taxon>
        <taxon>Dinophyceae</taxon>
        <taxon>Prorocentrales</taxon>
        <taxon>Prorocentraceae</taxon>
        <taxon>Prorocentrum</taxon>
    </lineage>
</organism>
<sequence>MPPPRNVVGAAVWVEPVHCGAAVSGSAVAGLPDHRLLPRPGDAAFLVSLRGGNMGAGAVPAAAGKRPEQQDTMFRLAFVSLSLDARRFFPTGQEAPGSPRLSDDARGRPVAGGAPRRQGGGDWRCGSGARTRGRTGSRARGGRRSLKRNVGACLASGWAIAHFDDGCLYAPRYLGEMLAELARVAGGEEAGQPAAVALARMRFDCGYFSAAGGAVAEGSHESIEPGHDRLRGLIRRMAICRNCGWQLGWRHEPEENAAPWQAYDRQYQESGPRCEESLKQLRGPVTWSSGGTCGSAESPASTCQTTGAGGHPGTRRRSTTAAAATSARSATSSGASARGRGTAGPPRCSTLATCATRTPGGASTGTAAARATTTSARSACAAGAGSGPPSEHASWRAGGAFRGSPVGAGPGAARP</sequence>
<feature type="non-terminal residue" evidence="2">
    <location>
        <position position="415"/>
    </location>
</feature>
<dbReference type="Proteomes" id="UP001189429">
    <property type="component" value="Unassembled WGS sequence"/>
</dbReference>
<feature type="compositionally biased region" description="Low complexity" evidence="1">
    <location>
        <begin position="108"/>
        <end position="117"/>
    </location>
</feature>
<feature type="compositionally biased region" description="Low complexity" evidence="1">
    <location>
        <begin position="355"/>
        <end position="390"/>
    </location>
</feature>
<feature type="compositionally biased region" description="Low complexity" evidence="1">
    <location>
        <begin position="319"/>
        <end position="344"/>
    </location>
</feature>
<protein>
    <submittedName>
        <fullName evidence="2">Uncharacterized protein</fullName>
    </submittedName>
</protein>
<name>A0ABN9RQE0_9DINO</name>
<proteinExistence type="predicted"/>
<feature type="compositionally biased region" description="Gly residues" evidence="1">
    <location>
        <begin position="406"/>
        <end position="415"/>
    </location>
</feature>
<accession>A0ABN9RQE0</accession>
<evidence type="ECO:0000313" key="2">
    <source>
        <dbReference type="EMBL" id="CAK0821234.1"/>
    </source>
</evidence>
<keyword evidence="3" id="KW-1185">Reference proteome</keyword>
<dbReference type="EMBL" id="CAUYUJ010007570">
    <property type="protein sequence ID" value="CAK0821234.1"/>
    <property type="molecule type" value="Genomic_DNA"/>
</dbReference>
<evidence type="ECO:0000256" key="1">
    <source>
        <dbReference type="SAM" id="MobiDB-lite"/>
    </source>
</evidence>